<evidence type="ECO:0000259" key="3">
    <source>
        <dbReference type="Pfam" id="PF06859"/>
    </source>
</evidence>
<feature type="non-terminal residue" evidence="4">
    <location>
        <position position="1"/>
    </location>
</feature>
<keyword evidence="1" id="KW-0949">S-adenosyl-L-methionine</keyword>
<sequence length="271" mass="31095">AKRKTQELRNNRKRRPQEQEANNSQSKKQKRKMQIFAFGNYRNYYGCLIGPGLEEDPRLKVLMKGWFEGKDCLDIGCNNGLLTITLAWLNTKFMGFLRLFAITFSPPDVAIKFNCKNIVGIDMDGDRLEDAYWQLRKFARQQNTGNAPSKSCKLEDQGGILILEPQPWDSYIKNYQVSEIEFSLSVMQTATANYNHIKIHRQEFQDILLDKVTAFCLVSGVQLREDLCDHGISIESTSSYLQVGFITVENVTSNLQGSKSGFNRPILTFRR</sequence>
<dbReference type="GO" id="GO:0008171">
    <property type="term" value="F:O-methyltransferase activity"/>
    <property type="evidence" value="ECO:0007669"/>
    <property type="project" value="UniProtKB-UniRule"/>
</dbReference>
<feature type="compositionally biased region" description="Basic and acidic residues" evidence="2">
    <location>
        <begin position="1"/>
        <end position="10"/>
    </location>
</feature>
<name>A0AAN8W213_9MAGN</name>
<dbReference type="AlphaFoldDB" id="A0AAN8W213"/>
<comment type="caution">
    <text evidence="4">The sequence shown here is derived from an EMBL/GenBank/DDBJ whole genome shotgun (WGS) entry which is preliminary data.</text>
</comment>
<dbReference type="Proteomes" id="UP001370490">
    <property type="component" value="Unassembled WGS sequence"/>
</dbReference>
<keyword evidence="1 4" id="KW-0489">Methyltransferase</keyword>
<feature type="domain" description="RNA methyltransferase bin3 C-terminal" evidence="3">
    <location>
        <begin position="151"/>
        <end position="222"/>
    </location>
</feature>
<evidence type="ECO:0000256" key="1">
    <source>
        <dbReference type="RuleBase" id="RU367087"/>
    </source>
</evidence>
<evidence type="ECO:0000313" key="4">
    <source>
        <dbReference type="EMBL" id="KAK6944933.1"/>
    </source>
</evidence>
<dbReference type="GO" id="GO:0032259">
    <property type="term" value="P:methylation"/>
    <property type="evidence" value="ECO:0007669"/>
    <property type="project" value="UniProtKB-KW"/>
</dbReference>
<feature type="region of interest" description="Disordered" evidence="2">
    <location>
        <begin position="1"/>
        <end position="30"/>
    </location>
</feature>
<dbReference type="Gene3D" id="3.40.50.150">
    <property type="entry name" value="Vaccinia Virus protein VP39"/>
    <property type="match status" value="1"/>
</dbReference>
<dbReference type="Pfam" id="PF06859">
    <property type="entry name" value="Bin3"/>
    <property type="match status" value="1"/>
</dbReference>
<evidence type="ECO:0000313" key="5">
    <source>
        <dbReference type="Proteomes" id="UP001370490"/>
    </source>
</evidence>
<dbReference type="InterPro" id="IPR029063">
    <property type="entry name" value="SAM-dependent_MTases_sf"/>
</dbReference>
<protein>
    <recommendedName>
        <fullName evidence="1">RNA methyltransferase</fullName>
        <ecNumber evidence="1">2.1.1.-</ecNumber>
    </recommendedName>
</protein>
<gene>
    <name evidence="4" type="ORF">RJ641_026035</name>
</gene>
<dbReference type="GO" id="GO:0040031">
    <property type="term" value="P:snRNA modification"/>
    <property type="evidence" value="ECO:0007669"/>
    <property type="project" value="TreeGrafter"/>
</dbReference>
<reference evidence="4 5" key="1">
    <citation type="submission" date="2023-12" db="EMBL/GenBank/DDBJ databases">
        <title>A high-quality genome assembly for Dillenia turbinata (Dilleniales).</title>
        <authorList>
            <person name="Chanderbali A."/>
        </authorList>
    </citation>
    <scope>NUCLEOTIDE SEQUENCE [LARGE SCALE GENOMIC DNA]</scope>
    <source>
        <strain evidence="4">LSX21</strain>
        <tissue evidence="4">Leaf</tissue>
    </source>
</reference>
<keyword evidence="5" id="KW-1185">Reference proteome</keyword>
<dbReference type="EMBL" id="JBAMMX010000003">
    <property type="protein sequence ID" value="KAK6944933.1"/>
    <property type="molecule type" value="Genomic_DNA"/>
</dbReference>
<keyword evidence="1" id="KW-0808">Transferase</keyword>
<dbReference type="PANTHER" id="PTHR12315:SF0">
    <property type="entry name" value="7SK SNRNA METHYLPHOSPHATE CAPPING ENZYME"/>
    <property type="match status" value="1"/>
</dbReference>
<proteinExistence type="inferred from homology"/>
<dbReference type="EC" id="2.1.1.-" evidence="1"/>
<evidence type="ECO:0000256" key="2">
    <source>
        <dbReference type="SAM" id="MobiDB-lite"/>
    </source>
</evidence>
<organism evidence="4 5">
    <name type="scientific">Dillenia turbinata</name>
    <dbReference type="NCBI Taxonomy" id="194707"/>
    <lineage>
        <taxon>Eukaryota</taxon>
        <taxon>Viridiplantae</taxon>
        <taxon>Streptophyta</taxon>
        <taxon>Embryophyta</taxon>
        <taxon>Tracheophyta</taxon>
        <taxon>Spermatophyta</taxon>
        <taxon>Magnoliopsida</taxon>
        <taxon>eudicotyledons</taxon>
        <taxon>Gunneridae</taxon>
        <taxon>Pentapetalae</taxon>
        <taxon>Dilleniales</taxon>
        <taxon>Dilleniaceae</taxon>
        <taxon>Dillenia</taxon>
    </lineage>
</organism>
<dbReference type="GO" id="GO:0017069">
    <property type="term" value="F:snRNA binding"/>
    <property type="evidence" value="ECO:0007669"/>
    <property type="project" value="TreeGrafter"/>
</dbReference>
<dbReference type="InterPro" id="IPR010675">
    <property type="entry name" value="Bin3_C"/>
</dbReference>
<accession>A0AAN8W213</accession>
<dbReference type="PANTHER" id="PTHR12315">
    <property type="entry name" value="BICOID-INTERACTING PROTEIN RELATED"/>
    <property type="match status" value="1"/>
</dbReference>
<dbReference type="GO" id="GO:0008173">
    <property type="term" value="F:RNA methyltransferase activity"/>
    <property type="evidence" value="ECO:0007669"/>
    <property type="project" value="UniProtKB-UniRule"/>
</dbReference>
<comment type="similarity">
    <text evidence="1">Belongs to the methyltransferase superfamily.</text>
</comment>
<dbReference type="InterPro" id="IPR039772">
    <property type="entry name" value="Bin3-like"/>
</dbReference>
<dbReference type="SUPFAM" id="SSF53335">
    <property type="entry name" value="S-adenosyl-L-methionine-dependent methyltransferases"/>
    <property type="match status" value="1"/>
</dbReference>